<comment type="similarity">
    <text evidence="1">Belongs to the NipSnap family.</text>
</comment>
<comment type="similarity">
    <text evidence="2">Belongs to the SNAP-25 family.</text>
</comment>
<keyword evidence="5" id="KW-0175">Coiled coil</keyword>
<dbReference type="SUPFAM" id="SSF54909">
    <property type="entry name" value="Dimeric alpha+beta barrel"/>
    <property type="match status" value="2"/>
</dbReference>
<sequence>MHSSILKLARGVPNAALSSFSAPLRQCSSVAGLFNDQPPQHYANDGNEPEQRGQFGNVPEQRGQFGNEPEQRGQFASTPQRRFINRGVNRVELLGGVGGPPVVKQTAQGSAFASFNLYTNVDRRLNNGGTMSSTEVHNVIAFGGMARYVEKNIERGTRVYMTGRLHYTGGAMNADGSRTPRICSVNLEAIYPLSKSGAVFNAGGSSGGGNSFGGGGSSGGSSFSACLGLNLSSQLNVPFSACIIERQDEFGHQIFAGDSDIRAVAFGHQAAAGDKHKLPSDIPPPSPLSSDTLAAAQGWVSRILTGPASGDERKQSHSSMLSVGEYIYELQTHDAVGGDRDKYLDAYKKYATEVQAATPGATLFGSWNVLFGNQDQVVNLWRYQNGYADLDSHIRALQTNVSMKSAEVDYAKLCRRRRTVITKPFSYWGEPRAREPSHVYDLRSYVLKPGSMIEWGNAWAKGITHRREFNQDVAGFFSQVGQLYMVFHIWAYPSMVGRNTTRQLTWAKPGWDTTVEYTVPPTTKHTDHWSPTVVGGGCLHQALFFNRLVRNLIVDDFRRVITFSPFCTHYACRRHSFYTNMANPFDDGNDDFIRKARAGRGLEPMKSYTTTAAVGGSQSIEEQIAADEKEIERYLQASLDSTQRSRQQLGSSERLAESTASELLEQREKLERAEQNLDTIHQTTQYTQRSLNSLKSLFGGLLRNKLSRAPKEVVNQSQQAQQQQTRPLHSKLQTPTVSGATTTTPSSSSSGKTGAAASHSLNTSSRAYIEGTRWETMDNEIDSNLDLMSSQLNRLKTLGAALGDEVEDQNQMLDRIHKKTERNDGVIRSQEDQMRKLLG</sequence>
<dbReference type="PROSITE" id="PS50935">
    <property type="entry name" value="SSB"/>
    <property type="match status" value="1"/>
</dbReference>
<dbReference type="SUPFAM" id="SSF50249">
    <property type="entry name" value="Nucleic acid-binding proteins"/>
    <property type="match status" value="1"/>
</dbReference>
<dbReference type="WBParaSite" id="Gr19_v10_g11812.t1">
    <property type="protein sequence ID" value="Gr19_v10_g11812.t1"/>
    <property type="gene ID" value="Gr19_v10_g11812"/>
</dbReference>
<evidence type="ECO:0000256" key="5">
    <source>
        <dbReference type="ARBA" id="ARBA00023054"/>
    </source>
</evidence>
<feature type="compositionally biased region" description="Polar residues" evidence="8">
    <location>
        <begin position="642"/>
        <end position="651"/>
    </location>
</feature>
<evidence type="ECO:0000256" key="1">
    <source>
        <dbReference type="ARBA" id="ARBA00005291"/>
    </source>
</evidence>
<evidence type="ECO:0000313" key="10">
    <source>
        <dbReference type="Proteomes" id="UP000887572"/>
    </source>
</evidence>
<evidence type="ECO:0000256" key="4">
    <source>
        <dbReference type="ARBA" id="ARBA00022927"/>
    </source>
</evidence>
<reference evidence="11" key="1">
    <citation type="submission" date="2022-11" db="UniProtKB">
        <authorList>
            <consortium name="WormBaseParasite"/>
        </authorList>
    </citation>
    <scope>IDENTIFICATION</scope>
</reference>
<feature type="region of interest" description="Disordered" evidence="8">
    <location>
        <begin position="820"/>
        <end position="839"/>
    </location>
</feature>
<feature type="compositionally biased region" description="Low complexity" evidence="8">
    <location>
        <begin position="734"/>
        <end position="758"/>
    </location>
</feature>
<dbReference type="InterPro" id="IPR000424">
    <property type="entry name" value="Primosome_PriB/ssb"/>
</dbReference>
<name>A0A914GVU1_GLORO</name>
<dbReference type="PROSITE" id="PS50192">
    <property type="entry name" value="T_SNARE"/>
    <property type="match status" value="2"/>
</dbReference>
<dbReference type="Gene3D" id="2.40.50.140">
    <property type="entry name" value="Nucleic acid-binding proteins"/>
    <property type="match status" value="1"/>
</dbReference>
<keyword evidence="3" id="KW-0813">Transport</keyword>
<feature type="region of interest" description="Disordered" evidence="8">
    <location>
        <begin position="642"/>
        <end position="662"/>
    </location>
</feature>
<evidence type="ECO:0000256" key="6">
    <source>
        <dbReference type="ARBA" id="ARBA00023125"/>
    </source>
</evidence>
<dbReference type="InterPro" id="IPR000727">
    <property type="entry name" value="T_SNARE_dom"/>
</dbReference>
<evidence type="ECO:0000256" key="3">
    <source>
        <dbReference type="ARBA" id="ARBA00022448"/>
    </source>
</evidence>
<feature type="domain" description="T-SNARE coiled-coil homology" evidence="9">
    <location>
        <begin position="632"/>
        <end position="694"/>
    </location>
</feature>
<dbReference type="GO" id="GO:0000423">
    <property type="term" value="P:mitophagy"/>
    <property type="evidence" value="ECO:0007669"/>
    <property type="project" value="UniProtKB-ARBA"/>
</dbReference>
<dbReference type="PANTHER" id="PTHR21017:SF17">
    <property type="entry name" value="PROTEIN NIPSNAP"/>
    <property type="match status" value="1"/>
</dbReference>
<dbReference type="GO" id="GO:0005739">
    <property type="term" value="C:mitochondrion"/>
    <property type="evidence" value="ECO:0007669"/>
    <property type="project" value="TreeGrafter"/>
</dbReference>
<evidence type="ECO:0000313" key="11">
    <source>
        <dbReference type="WBParaSite" id="Gr19_v10_g11812.t1"/>
    </source>
</evidence>
<dbReference type="GO" id="GO:0003697">
    <property type="term" value="F:single-stranded DNA binding"/>
    <property type="evidence" value="ECO:0007669"/>
    <property type="project" value="InterPro"/>
</dbReference>
<evidence type="ECO:0000256" key="2">
    <source>
        <dbReference type="ARBA" id="ARBA00009480"/>
    </source>
</evidence>
<evidence type="ECO:0000259" key="9">
    <source>
        <dbReference type="PROSITE" id="PS50192"/>
    </source>
</evidence>
<dbReference type="SUPFAM" id="SSF58038">
    <property type="entry name" value="SNARE fusion complex"/>
    <property type="match status" value="2"/>
</dbReference>
<dbReference type="InterPro" id="IPR011008">
    <property type="entry name" value="Dimeric_a/b-barrel"/>
</dbReference>
<dbReference type="Pfam" id="PF07978">
    <property type="entry name" value="NIPSNAP"/>
    <property type="match status" value="1"/>
</dbReference>
<feature type="compositionally biased region" description="Basic and acidic residues" evidence="8">
    <location>
        <begin position="821"/>
        <end position="839"/>
    </location>
</feature>
<accession>A0A914GVU1</accession>
<evidence type="ECO:0000256" key="8">
    <source>
        <dbReference type="SAM" id="MobiDB-lite"/>
    </source>
</evidence>
<keyword evidence="10" id="KW-1185">Reference proteome</keyword>
<feature type="region of interest" description="Disordered" evidence="8">
    <location>
        <begin position="31"/>
        <end position="77"/>
    </location>
</feature>
<feature type="domain" description="T-SNARE coiled-coil homology" evidence="9">
    <location>
        <begin position="775"/>
        <end position="837"/>
    </location>
</feature>
<dbReference type="Pfam" id="PF00436">
    <property type="entry name" value="SSB"/>
    <property type="match status" value="1"/>
</dbReference>
<dbReference type="Proteomes" id="UP000887572">
    <property type="component" value="Unplaced"/>
</dbReference>
<dbReference type="InterPro" id="IPR012577">
    <property type="entry name" value="NIPSNAP"/>
</dbReference>
<dbReference type="GO" id="GO:0015031">
    <property type="term" value="P:protein transport"/>
    <property type="evidence" value="ECO:0007669"/>
    <property type="project" value="UniProtKB-KW"/>
</dbReference>
<evidence type="ECO:0000256" key="7">
    <source>
        <dbReference type="PROSITE-ProRule" id="PRU00252"/>
    </source>
</evidence>
<dbReference type="SMART" id="SM00397">
    <property type="entry name" value="t_SNARE"/>
    <property type="match status" value="2"/>
</dbReference>
<keyword evidence="6 7" id="KW-0238">DNA-binding</keyword>
<dbReference type="InterPro" id="IPR012340">
    <property type="entry name" value="NA-bd_OB-fold"/>
</dbReference>
<protein>
    <submittedName>
        <fullName evidence="11">t-SNARE coiled-coil homology domain-containing protein</fullName>
    </submittedName>
</protein>
<dbReference type="PANTHER" id="PTHR21017">
    <property type="entry name" value="NIPSNAP-RELATED"/>
    <property type="match status" value="1"/>
</dbReference>
<dbReference type="FunFam" id="1.20.5.110:FF:000079">
    <property type="entry name" value="synaptosomal-associated protein 29"/>
    <property type="match status" value="1"/>
</dbReference>
<keyword evidence="4" id="KW-0653">Protein transport</keyword>
<dbReference type="AlphaFoldDB" id="A0A914GVU1"/>
<organism evidence="10 11">
    <name type="scientific">Globodera rostochiensis</name>
    <name type="common">Golden nematode worm</name>
    <name type="synonym">Heterodera rostochiensis</name>
    <dbReference type="NCBI Taxonomy" id="31243"/>
    <lineage>
        <taxon>Eukaryota</taxon>
        <taxon>Metazoa</taxon>
        <taxon>Ecdysozoa</taxon>
        <taxon>Nematoda</taxon>
        <taxon>Chromadorea</taxon>
        <taxon>Rhabditida</taxon>
        <taxon>Tylenchina</taxon>
        <taxon>Tylenchomorpha</taxon>
        <taxon>Tylenchoidea</taxon>
        <taxon>Heteroderidae</taxon>
        <taxon>Heteroderinae</taxon>
        <taxon>Globodera</taxon>
    </lineage>
</organism>
<proteinExistence type="inferred from homology"/>
<dbReference type="Gene3D" id="1.20.5.110">
    <property type="match status" value="2"/>
</dbReference>
<dbReference type="CDD" id="cd15856">
    <property type="entry name" value="SNARE_SNAP29C"/>
    <property type="match status" value="1"/>
</dbReference>
<dbReference type="CDD" id="cd15887">
    <property type="entry name" value="SNARE_SNAP29N"/>
    <property type="match status" value="1"/>
</dbReference>
<dbReference type="InterPro" id="IPR051557">
    <property type="entry name" value="NipSnap_domain"/>
</dbReference>
<dbReference type="Gene3D" id="3.30.70.100">
    <property type="match status" value="2"/>
</dbReference>
<dbReference type="FunFam" id="1.20.5.110:FF:000041">
    <property type="entry name" value="Synaptosomal-associated protein 29"/>
    <property type="match status" value="1"/>
</dbReference>
<feature type="region of interest" description="Disordered" evidence="8">
    <location>
        <begin position="709"/>
        <end position="760"/>
    </location>
</feature>
<dbReference type="CDD" id="cd04496">
    <property type="entry name" value="SSB_OBF"/>
    <property type="match status" value="1"/>
</dbReference>